<organism evidence="6">
    <name type="scientific">marine metagenome</name>
    <dbReference type="NCBI Taxonomy" id="408172"/>
    <lineage>
        <taxon>unclassified sequences</taxon>
        <taxon>metagenomes</taxon>
        <taxon>ecological metagenomes</taxon>
    </lineage>
</organism>
<gene>
    <name evidence="6" type="ORF">METZ01_LOCUS33516</name>
</gene>
<dbReference type="Gene3D" id="1.10.275.10">
    <property type="entry name" value="Fumarase/aspartase (N-terminal domain)"/>
    <property type="match status" value="1"/>
</dbReference>
<keyword evidence="4" id="KW-0456">Lyase</keyword>
<dbReference type="GO" id="GO:0019556">
    <property type="term" value="P:L-histidine catabolic process to glutamate and formamide"/>
    <property type="evidence" value="ECO:0007669"/>
    <property type="project" value="UniProtKB-UniPathway"/>
</dbReference>
<sequence>METLRISTRTYTAGDFAPLFSGPTRINLAGSSVKNLNQSHKRLQEIIASGKTIYGVNTGFGNLSHIHIDQDDQFTLQLNLVRSHAAGVGAPLEPGLVRTTMVLKLLTFVKGFSGVRLALAEKMIQFLNKDIIPLIPEKGSVGASGDLAPLAHLALAIIGEGHVFYNGRKMRTAAALKKARVTPLQLHPKEGLSLINGTQISTAMAIKALLAGHNLAACADVTGALAVENSLSSRNVFRRDIHELKAHKGQRDAARNVFKMLRGSKIVGSHSDCGKVQDPYSFRCIPHIHGACRDSISGAAQMIHNEINSVSDNPLILTNSEVVSSGHFHAEHVAQAMDILAISFAELGAIAERRIYYFMKGLPDVFPPFVAAKPGLESGYMMAHVTASALASENKTLAHPASIDSLPTSGSQEDLVSMAPWAGRKLFQIQKNLEIILAIELLVATAVNHLAFKNLTPGKGTKPIMDLVHTICDFESGDRVLSREIETLSEKIGSGEIQKTVTRHLKLD</sequence>
<dbReference type="InterPro" id="IPR001106">
    <property type="entry name" value="Aromatic_Lyase"/>
</dbReference>
<dbReference type="FunFam" id="1.10.275.10:FF:000005">
    <property type="entry name" value="Histidine ammonia-lyase"/>
    <property type="match status" value="1"/>
</dbReference>
<proteinExistence type="predicted"/>
<dbReference type="UniPathway" id="UPA00379">
    <property type="reaction ID" value="UER00549"/>
</dbReference>
<dbReference type="PANTHER" id="PTHR10362">
    <property type="entry name" value="HISTIDINE AMMONIA-LYASE"/>
    <property type="match status" value="1"/>
</dbReference>
<dbReference type="NCBIfam" id="NF006871">
    <property type="entry name" value="PRK09367.1"/>
    <property type="match status" value="1"/>
</dbReference>
<dbReference type="PROSITE" id="PS00488">
    <property type="entry name" value="PAL_HISTIDASE"/>
    <property type="match status" value="1"/>
</dbReference>
<evidence type="ECO:0000256" key="1">
    <source>
        <dbReference type="ARBA" id="ARBA00005113"/>
    </source>
</evidence>
<dbReference type="InterPro" id="IPR022313">
    <property type="entry name" value="Phe/His_NH3-lyase_AS"/>
</dbReference>
<reference evidence="6" key="1">
    <citation type="submission" date="2018-05" db="EMBL/GenBank/DDBJ databases">
        <authorList>
            <person name="Lanie J.A."/>
            <person name="Ng W.-L."/>
            <person name="Kazmierczak K.M."/>
            <person name="Andrzejewski T.M."/>
            <person name="Davidsen T.M."/>
            <person name="Wayne K.J."/>
            <person name="Tettelin H."/>
            <person name="Glass J.I."/>
            <person name="Rusch D."/>
            <person name="Podicherti R."/>
            <person name="Tsui H.-C.T."/>
            <person name="Winkler M.E."/>
        </authorList>
    </citation>
    <scope>NUCLEOTIDE SEQUENCE</scope>
</reference>
<dbReference type="GO" id="GO:0019557">
    <property type="term" value="P:L-histidine catabolic process to glutamate and formate"/>
    <property type="evidence" value="ECO:0007669"/>
    <property type="project" value="UniProtKB-UniPathway"/>
</dbReference>
<dbReference type="Pfam" id="PF00221">
    <property type="entry name" value="Lyase_aromatic"/>
    <property type="match status" value="1"/>
</dbReference>
<evidence type="ECO:0000256" key="3">
    <source>
        <dbReference type="ARBA" id="ARBA00022808"/>
    </source>
</evidence>
<dbReference type="Gene3D" id="1.20.200.10">
    <property type="entry name" value="Fumarase/aspartase (Central domain)"/>
    <property type="match status" value="1"/>
</dbReference>
<dbReference type="EC" id="4.3.1.3" evidence="2"/>
<dbReference type="NCBIfam" id="TIGR01225">
    <property type="entry name" value="hutH"/>
    <property type="match status" value="1"/>
</dbReference>
<dbReference type="InterPro" id="IPR024083">
    <property type="entry name" value="Fumarase/histidase_N"/>
</dbReference>
<dbReference type="AlphaFoldDB" id="A0A381QMT7"/>
<dbReference type="GO" id="GO:0005737">
    <property type="term" value="C:cytoplasm"/>
    <property type="evidence" value="ECO:0007669"/>
    <property type="project" value="InterPro"/>
</dbReference>
<evidence type="ECO:0000313" key="6">
    <source>
        <dbReference type="EMBL" id="SUZ80662.1"/>
    </source>
</evidence>
<comment type="pathway">
    <text evidence="1">Amino-acid degradation; L-histidine degradation into L-glutamate; N-formimidoyl-L-glutamate from L-histidine: step 1/3.</text>
</comment>
<name>A0A381QMT7_9ZZZZ</name>
<evidence type="ECO:0000256" key="5">
    <source>
        <dbReference type="ARBA" id="ARBA00049269"/>
    </source>
</evidence>
<accession>A0A381QMT7</accession>
<keyword evidence="3" id="KW-0369">Histidine metabolism</keyword>
<evidence type="ECO:0000256" key="2">
    <source>
        <dbReference type="ARBA" id="ARBA00012994"/>
    </source>
</evidence>
<evidence type="ECO:0000256" key="4">
    <source>
        <dbReference type="ARBA" id="ARBA00023239"/>
    </source>
</evidence>
<comment type="catalytic activity">
    <reaction evidence="5">
        <text>L-histidine = trans-urocanate + NH4(+)</text>
        <dbReference type="Rhea" id="RHEA:21232"/>
        <dbReference type="ChEBI" id="CHEBI:17771"/>
        <dbReference type="ChEBI" id="CHEBI:28938"/>
        <dbReference type="ChEBI" id="CHEBI:57595"/>
        <dbReference type="EC" id="4.3.1.3"/>
    </reaction>
</comment>
<dbReference type="InterPro" id="IPR005921">
    <property type="entry name" value="HutH"/>
</dbReference>
<dbReference type="InterPro" id="IPR008948">
    <property type="entry name" value="L-Aspartase-like"/>
</dbReference>
<dbReference type="CDD" id="cd00332">
    <property type="entry name" value="PAL-HAL"/>
    <property type="match status" value="1"/>
</dbReference>
<protein>
    <recommendedName>
        <fullName evidence="2">histidine ammonia-lyase</fullName>
        <ecNumber evidence="2">4.3.1.3</ecNumber>
    </recommendedName>
</protein>
<dbReference type="EMBL" id="UINC01001437">
    <property type="protein sequence ID" value="SUZ80662.1"/>
    <property type="molecule type" value="Genomic_DNA"/>
</dbReference>
<dbReference type="GO" id="GO:0004397">
    <property type="term" value="F:histidine ammonia-lyase activity"/>
    <property type="evidence" value="ECO:0007669"/>
    <property type="project" value="UniProtKB-EC"/>
</dbReference>
<dbReference type="SUPFAM" id="SSF48557">
    <property type="entry name" value="L-aspartase-like"/>
    <property type="match status" value="1"/>
</dbReference>